<gene>
    <name evidence="2" type="ORF">HZH68_004498</name>
</gene>
<protein>
    <submittedName>
        <fullName evidence="2">Uncharacterized protein</fullName>
    </submittedName>
</protein>
<comment type="caution">
    <text evidence="2">The sequence shown here is derived from an EMBL/GenBank/DDBJ whole genome shotgun (WGS) entry which is preliminary data.</text>
</comment>
<evidence type="ECO:0000256" key="1">
    <source>
        <dbReference type="SAM" id="MobiDB-lite"/>
    </source>
</evidence>
<proteinExistence type="predicted"/>
<feature type="region of interest" description="Disordered" evidence="1">
    <location>
        <begin position="47"/>
        <end position="120"/>
    </location>
</feature>
<sequence length="128" mass="13986">MRYGSKGNVRKFRRKRRLIQDEKERHIDSCCRRTYVDRTAGRRLARKVGKGNGRRKGVGWLEGTVADEEGDGGGSDGSDAGGSSSRSSSNSSSSSSDWGVEGLEEEGSRREMEENGGSLEDAVCCWCC</sequence>
<dbReference type="EMBL" id="JACSDZ010000003">
    <property type="protein sequence ID" value="KAF7410117.1"/>
    <property type="molecule type" value="Genomic_DNA"/>
</dbReference>
<feature type="compositionally biased region" description="Basic residues" evidence="1">
    <location>
        <begin position="47"/>
        <end position="57"/>
    </location>
</feature>
<dbReference type="Proteomes" id="UP000617340">
    <property type="component" value="Unassembled WGS sequence"/>
</dbReference>
<organism evidence="2 3">
    <name type="scientific">Vespula germanica</name>
    <name type="common">German yellow jacket</name>
    <name type="synonym">Paravespula germanica</name>
    <dbReference type="NCBI Taxonomy" id="30212"/>
    <lineage>
        <taxon>Eukaryota</taxon>
        <taxon>Metazoa</taxon>
        <taxon>Ecdysozoa</taxon>
        <taxon>Arthropoda</taxon>
        <taxon>Hexapoda</taxon>
        <taxon>Insecta</taxon>
        <taxon>Pterygota</taxon>
        <taxon>Neoptera</taxon>
        <taxon>Endopterygota</taxon>
        <taxon>Hymenoptera</taxon>
        <taxon>Apocrita</taxon>
        <taxon>Aculeata</taxon>
        <taxon>Vespoidea</taxon>
        <taxon>Vespidae</taxon>
        <taxon>Vespinae</taxon>
        <taxon>Vespula</taxon>
    </lineage>
</organism>
<evidence type="ECO:0000313" key="2">
    <source>
        <dbReference type="EMBL" id="KAF7410117.1"/>
    </source>
</evidence>
<evidence type="ECO:0000313" key="3">
    <source>
        <dbReference type="Proteomes" id="UP000617340"/>
    </source>
</evidence>
<accession>A0A834NI14</accession>
<reference evidence="2" key="1">
    <citation type="journal article" date="2020" name="G3 (Bethesda)">
        <title>High-Quality Assemblies for Three Invasive Social Wasps from the &lt;i&gt;Vespula&lt;/i&gt; Genus.</title>
        <authorList>
            <person name="Harrop T.W.R."/>
            <person name="Guhlin J."/>
            <person name="McLaughlin G.M."/>
            <person name="Permina E."/>
            <person name="Stockwell P."/>
            <person name="Gilligan J."/>
            <person name="Le Lec M.F."/>
            <person name="Gruber M.A.M."/>
            <person name="Quinn O."/>
            <person name="Lovegrove M."/>
            <person name="Duncan E.J."/>
            <person name="Remnant E.J."/>
            <person name="Van Eeckhoven J."/>
            <person name="Graham B."/>
            <person name="Knapp R.A."/>
            <person name="Langford K.W."/>
            <person name="Kronenberg Z."/>
            <person name="Press M.O."/>
            <person name="Eacker S.M."/>
            <person name="Wilson-Rankin E.E."/>
            <person name="Purcell J."/>
            <person name="Lester P.J."/>
            <person name="Dearden P.K."/>
        </authorList>
    </citation>
    <scope>NUCLEOTIDE SEQUENCE</scope>
    <source>
        <strain evidence="2">Linc-1</strain>
    </source>
</reference>
<dbReference type="AlphaFoldDB" id="A0A834NI14"/>
<keyword evidence="3" id="KW-1185">Reference proteome</keyword>
<feature type="compositionally biased region" description="Low complexity" evidence="1">
    <location>
        <begin position="81"/>
        <end position="101"/>
    </location>
</feature>
<name>A0A834NI14_VESGE</name>